<proteinExistence type="predicted"/>
<evidence type="ECO:0000313" key="2">
    <source>
        <dbReference type="EMBL" id="MBA8827559.1"/>
    </source>
</evidence>
<evidence type="ECO:0000313" key="3">
    <source>
        <dbReference type="Proteomes" id="UP000569329"/>
    </source>
</evidence>
<accession>A0A839E3X1</accession>
<gene>
    <name evidence="2" type="ORF">FHX42_004955</name>
</gene>
<sequence>MRKSEQGIKPGELVANDQTTSQARKAIEDVAIGHDGSLTTALRGLYDELRGKIDTYWATIKQYQQDDAEAMPNQVPGEDRRA</sequence>
<dbReference type="Proteomes" id="UP000569329">
    <property type="component" value="Unassembled WGS sequence"/>
</dbReference>
<keyword evidence="3" id="KW-1185">Reference proteome</keyword>
<protein>
    <submittedName>
        <fullName evidence="2">Uncharacterized protein</fullName>
    </submittedName>
</protein>
<name>A0A839E3X1_9PSEU</name>
<feature type="region of interest" description="Disordered" evidence="1">
    <location>
        <begin position="1"/>
        <end position="21"/>
    </location>
</feature>
<organism evidence="2 3">
    <name type="scientific">Halosaccharopolyspora lacisalsi</name>
    <dbReference type="NCBI Taxonomy" id="1000566"/>
    <lineage>
        <taxon>Bacteria</taxon>
        <taxon>Bacillati</taxon>
        <taxon>Actinomycetota</taxon>
        <taxon>Actinomycetes</taxon>
        <taxon>Pseudonocardiales</taxon>
        <taxon>Pseudonocardiaceae</taxon>
        <taxon>Halosaccharopolyspora</taxon>
    </lineage>
</organism>
<reference evidence="2 3" key="1">
    <citation type="submission" date="2020-07" db="EMBL/GenBank/DDBJ databases">
        <title>Sequencing the genomes of 1000 actinobacteria strains.</title>
        <authorList>
            <person name="Klenk H.-P."/>
        </authorList>
    </citation>
    <scope>NUCLEOTIDE SEQUENCE [LARGE SCALE GENOMIC DNA]</scope>
    <source>
        <strain evidence="2 3">DSM 45975</strain>
    </source>
</reference>
<dbReference type="EMBL" id="JACGWZ010000008">
    <property type="protein sequence ID" value="MBA8827559.1"/>
    <property type="molecule type" value="Genomic_DNA"/>
</dbReference>
<comment type="caution">
    <text evidence="2">The sequence shown here is derived from an EMBL/GenBank/DDBJ whole genome shotgun (WGS) entry which is preliminary data.</text>
</comment>
<dbReference type="AlphaFoldDB" id="A0A839E3X1"/>
<evidence type="ECO:0000256" key="1">
    <source>
        <dbReference type="SAM" id="MobiDB-lite"/>
    </source>
</evidence>